<reference evidence="1 2" key="1">
    <citation type="submission" date="2021-02" db="EMBL/GenBank/DDBJ databases">
        <title>FDA dAtabase for Regulatory Grade micrObial Sequences (FDA-ARGOS): Supporting development and validation of Infectious Disease Dx tests.</title>
        <authorList>
            <person name="Sproer C."/>
            <person name="Gronow S."/>
            <person name="Severitt S."/>
            <person name="Schroder I."/>
            <person name="Tallon L."/>
            <person name="Sadzewicz L."/>
            <person name="Zhao X."/>
            <person name="Boylan J."/>
            <person name="Ott S."/>
            <person name="Bowen H."/>
            <person name="Vavikolanu K."/>
            <person name="Mehta A."/>
            <person name="Aluvathingal J."/>
            <person name="Nadendla S."/>
            <person name="Lowell S."/>
            <person name="Myers T."/>
            <person name="Yan Y."/>
            <person name="Sichtig H."/>
        </authorList>
    </citation>
    <scope>NUCLEOTIDE SEQUENCE [LARGE SCALE GENOMIC DNA]</scope>
    <source>
        <strain evidence="1 2">FDAARGOS_1207</strain>
    </source>
</reference>
<evidence type="ECO:0000313" key="1">
    <source>
        <dbReference type="EMBL" id="QRO85148.1"/>
    </source>
</evidence>
<name>A0ABX7HG60_9STAP</name>
<evidence type="ECO:0000313" key="2">
    <source>
        <dbReference type="Proteomes" id="UP000627155"/>
    </source>
</evidence>
<protein>
    <submittedName>
        <fullName evidence="1">Uncharacterized protein</fullName>
    </submittedName>
</protein>
<proteinExistence type="predicted"/>
<organism evidence="1 2">
    <name type="scientific">Mammaliicoccus vitulinus</name>
    <dbReference type="NCBI Taxonomy" id="71237"/>
    <lineage>
        <taxon>Bacteria</taxon>
        <taxon>Bacillati</taxon>
        <taxon>Bacillota</taxon>
        <taxon>Bacilli</taxon>
        <taxon>Bacillales</taxon>
        <taxon>Staphylococcaceae</taxon>
        <taxon>Mammaliicoccus</taxon>
    </lineage>
</organism>
<dbReference type="RefSeq" id="WP_103322257.1">
    <property type="nucleotide sequence ID" value="NZ_CP069486.1"/>
</dbReference>
<sequence>MITKIYDNYYTYEVGVKNVGYITEWSVGKDTVDIFHIADENNKIIVFHGYTHKDYVVEHDDEPIEDGQITLFDLKEIN</sequence>
<accession>A0ABX7HG60</accession>
<dbReference type="EMBL" id="CP069486">
    <property type="protein sequence ID" value="QRO85148.1"/>
    <property type="molecule type" value="Genomic_DNA"/>
</dbReference>
<dbReference type="Proteomes" id="UP000627155">
    <property type="component" value="Chromosome"/>
</dbReference>
<keyword evidence="2" id="KW-1185">Reference proteome</keyword>
<gene>
    <name evidence="1" type="ORF">I6J37_00120</name>
</gene>